<dbReference type="InterPro" id="IPR021133">
    <property type="entry name" value="HEAT_type_2"/>
</dbReference>
<evidence type="ECO:0000256" key="1">
    <source>
        <dbReference type="ARBA" id="ARBA00022737"/>
    </source>
</evidence>
<dbReference type="InterPro" id="IPR055406">
    <property type="entry name" value="HEAT_Maestro"/>
</dbReference>
<dbReference type="Pfam" id="PF21047">
    <property type="entry name" value="HEAT_Maestro"/>
    <property type="match status" value="1"/>
</dbReference>
<evidence type="ECO:0008006" key="9">
    <source>
        <dbReference type="Google" id="ProtNLM"/>
    </source>
</evidence>
<evidence type="ECO:0000259" key="4">
    <source>
        <dbReference type="Pfam" id="PF23210"/>
    </source>
</evidence>
<dbReference type="InterPro" id="IPR011989">
    <property type="entry name" value="ARM-like"/>
</dbReference>
<dbReference type="PROSITE" id="PS50077">
    <property type="entry name" value="HEAT_REPEAT"/>
    <property type="match status" value="1"/>
</dbReference>
<evidence type="ECO:0000259" key="3">
    <source>
        <dbReference type="Pfam" id="PF21047"/>
    </source>
</evidence>
<sequence>MSSKKDKLSRTPVMENIVNALLCAANDGDEKVRTTVIASIYEIGFRQPNIVLSLATEYLNKNQKIDLTHRVTLLKSVHSILGEKRDEIVDSLSQQLIQLSVAEMTRDKEVVPDWQQAASSLIVSLGMRYPTQIMDELLKRFETGTIPHYFVMKTLGDFIGANRMLQLSIPTIPRIRDVLSRVLPILGSIKHDNIKWVFAAALGHFADGIVSYVSNIEAGSDKTLTLYSFSSEFYPALELMFSKWLSTNQEKVRLVVIQAIGSICAILSVEQLDSQINRIVTGVLSHLKKEKDLLPVTQALCAHHLASRPRTRGQEELDLVGDQAIDSQRDIVVCQKVFGTGCHLDGVAPVHPIAGCSHIVDTEIGRPAPAAPPKKSDVPADMNVTEIEFRSICDNILNLITTTIPDMESVLWPYLFEAVTPADYTGAVPVVAKCITYIAANKRETDAPDYFIDFDKEVNLPKPTAIIARLFVLLSTPHRRNQIGVRVLELMRNIGPILHPSICDMWDVTLPKLIHFLEEHPDSSETWNKTQWEELVLRLLSETIKNAADDEWTVHLGNAYADQIEHYKRDPILKRSLYKQLGLLMQKCSHKEFVRSKIEIMFNSVDYTNALENEGCAIGLGYTAASHFDIVLEKISMFIKNNMVKKSGFFSKKGGPKGIKNCVLQSLAYCATYAQPALLSSRVEVHMINPIKPSIALLKKPAKKISAIKMIDHIGKALHQDRIPGFIFKQRDDLFKLVISYMSTPPPSVNLQTKIDGINACSTLINLQPLLPNDLENQIVMLLLQFYNTQSSAGAADEQEVNQLITAINNLFSTILFNQPTIACLNRLIQYLDPLSRSKDGHLREKSLFCILYLVKKFIEYSAESENLPGDKKFENIGTTLSIVIPRCTDPEVNIRKYAIESIQLILYVDYMLKTATPEMRRVKPIEHLHPLSSIKETITTTDVNEQFQSLLEVASVIAKMMPLDELPKFLEQSLKGLQDLQTYSTNGTCIIINGLVKSRGGELFDHVGMLVKGFLAAMEGITSDTTMNGTLVSLRSLANHHLIAVLSQLLEFPMPHSVHVIKALQIVSKDKNLVVPTFNHLMDLLNNKPIYEDKPDPKDKKKTVPSQFNVALATTSSLGEILQLEELEDVANHFYAQLFCTVSLRAGTTNNSLNSTSEHPGVGGAKGKSVTIIPSQQLIATFRQFFKCTKEDEMLEEIDSAIDNLDKVDYPKSLQEITSKVAQAHPDLIKPIFEYLIPYQKSNYVPQRVVTTAIVAELVNHCPDKELLQRLINTLLGALVEPAIKLISLKGLSNIVSCGAEQTNRYAPTVIDALSSSIDDSDEVMAMESMLGLSKIFTVVDESRVAPILVNICNRIKPAFEKPNDEIRAASFTLFGSLWRFGGGLASDPFYEQMHNNLPCLVMHVNDESAAVRSACKTTLRQLSALLRADQVKVFFHKRSFDADATLDYDEFLDELSKVLITFYTDRINYFLMTTIEYYKSNWVVLRGNAATLTGFILGNMPEEKRISTTLNPAIITQSLIRLLGEKSAEVRKKAADSMSYLHTY</sequence>
<organism evidence="7 8">
    <name type="scientific">Cavenderia fasciculata</name>
    <name type="common">Slime mold</name>
    <name type="synonym">Dictyostelium fasciculatum</name>
    <dbReference type="NCBI Taxonomy" id="261658"/>
    <lineage>
        <taxon>Eukaryota</taxon>
        <taxon>Amoebozoa</taxon>
        <taxon>Evosea</taxon>
        <taxon>Eumycetozoa</taxon>
        <taxon>Dictyostelia</taxon>
        <taxon>Acytosteliales</taxon>
        <taxon>Cavenderiaceae</taxon>
        <taxon>Cavenderia</taxon>
    </lineage>
</organism>
<dbReference type="STRING" id="1054147.F4PQF3"/>
<dbReference type="Pfam" id="PF23227">
    <property type="entry name" value="HEAT_MROH2B_C"/>
    <property type="match status" value="1"/>
</dbReference>
<name>F4PQF3_CACFS</name>
<dbReference type="GO" id="GO:0005764">
    <property type="term" value="C:lysosome"/>
    <property type="evidence" value="ECO:0007669"/>
    <property type="project" value="EnsemblProtists"/>
</dbReference>
<feature type="domain" description="Maestro/Maestro-like HEAT-repeats" evidence="6">
    <location>
        <begin position="1282"/>
        <end position="1544"/>
    </location>
</feature>
<evidence type="ECO:0000259" key="6">
    <source>
        <dbReference type="Pfam" id="PF23227"/>
    </source>
</evidence>
<dbReference type="Pfam" id="PF23221">
    <property type="entry name" value="HEAT_MROH2B_1st"/>
    <property type="match status" value="1"/>
</dbReference>
<dbReference type="InterPro" id="IPR016024">
    <property type="entry name" value="ARM-type_fold"/>
</dbReference>
<dbReference type="InterPro" id="IPR055408">
    <property type="entry name" value="HEAT_MROH2B-like"/>
</dbReference>
<keyword evidence="1" id="KW-0677">Repeat</keyword>
<dbReference type="EMBL" id="GL883009">
    <property type="protein sequence ID" value="EGG22616.1"/>
    <property type="molecule type" value="Genomic_DNA"/>
</dbReference>
<evidence type="ECO:0000256" key="2">
    <source>
        <dbReference type="PROSITE-ProRule" id="PRU00103"/>
    </source>
</evidence>
<feature type="domain" description="MROH2B-like N-terminal HEAT-repeats" evidence="5">
    <location>
        <begin position="40"/>
        <end position="264"/>
    </location>
</feature>
<evidence type="ECO:0000259" key="5">
    <source>
        <dbReference type="Pfam" id="PF23221"/>
    </source>
</evidence>
<dbReference type="Gene3D" id="1.25.10.10">
    <property type="entry name" value="Leucine-rich Repeat Variant"/>
    <property type="match status" value="2"/>
</dbReference>
<dbReference type="InterPro" id="IPR048465">
    <property type="entry name" value="Maestro-like_HEAT"/>
</dbReference>
<dbReference type="OMA" id="EVYIKAM"/>
<dbReference type="PANTHER" id="PTHR23120">
    <property type="entry name" value="MAESTRO-RELATED HEAT DOMAIN-CONTAINING"/>
    <property type="match status" value="1"/>
</dbReference>
<dbReference type="PANTHER" id="PTHR23120:SF0">
    <property type="entry name" value="MAESTRO HEAT-LIKE REPEAT FAMILY MEMBER 1"/>
    <property type="match status" value="1"/>
</dbReference>
<dbReference type="InterPro" id="IPR056282">
    <property type="entry name" value="MROH2B-like_N_HEAT"/>
</dbReference>
<feature type="domain" description="Maestro-like HEAT-repeats" evidence="3">
    <location>
        <begin position="857"/>
        <end position="1073"/>
    </location>
</feature>
<protein>
    <recommendedName>
        <fullName evidence="9">HEAT repeat-containing protein</fullName>
    </recommendedName>
</protein>
<accession>F4PQF3</accession>
<keyword evidence="8" id="KW-1185">Reference proteome</keyword>
<proteinExistence type="predicted"/>
<dbReference type="Pfam" id="PF23210">
    <property type="entry name" value="HEAT_Maestro_2"/>
    <property type="match status" value="1"/>
</dbReference>
<reference evidence="8" key="1">
    <citation type="journal article" date="2011" name="Genome Res.">
        <title>Phylogeny-wide analysis of social amoeba genomes highlights ancient origins for complex intercellular communication.</title>
        <authorList>
            <person name="Heidel A.J."/>
            <person name="Lawal H.M."/>
            <person name="Felder M."/>
            <person name="Schilde C."/>
            <person name="Helps N.R."/>
            <person name="Tunggal B."/>
            <person name="Rivero F."/>
            <person name="John U."/>
            <person name="Schleicher M."/>
            <person name="Eichinger L."/>
            <person name="Platzer M."/>
            <person name="Noegel A.A."/>
            <person name="Schaap P."/>
            <person name="Gloeckner G."/>
        </authorList>
    </citation>
    <scope>NUCLEOTIDE SEQUENCE [LARGE SCALE GENOMIC DNA]</scope>
    <source>
        <strain evidence="8">SH3</strain>
    </source>
</reference>
<evidence type="ECO:0000313" key="8">
    <source>
        <dbReference type="Proteomes" id="UP000007797"/>
    </source>
</evidence>
<dbReference type="OrthoDB" id="1884734at2759"/>
<feature type="repeat" description="HEAT" evidence="2">
    <location>
        <begin position="1398"/>
        <end position="1434"/>
    </location>
</feature>
<dbReference type="GO" id="GO:0006887">
    <property type="term" value="P:exocytosis"/>
    <property type="evidence" value="ECO:0007669"/>
    <property type="project" value="EnsemblProtists"/>
</dbReference>
<evidence type="ECO:0000313" key="7">
    <source>
        <dbReference type="EMBL" id="EGG22616.1"/>
    </source>
</evidence>
<dbReference type="Proteomes" id="UP000007797">
    <property type="component" value="Unassembled WGS sequence"/>
</dbReference>
<gene>
    <name evidence="7" type="ORF">DFA_04746</name>
</gene>
<dbReference type="GO" id="GO:0071203">
    <property type="term" value="C:WASH complex"/>
    <property type="evidence" value="ECO:0007669"/>
    <property type="project" value="EnsemblProtists"/>
</dbReference>
<dbReference type="KEGG" id="dfa:DFA_04746"/>
<dbReference type="InterPro" id="IPR045206">
    <property type="entry name" value="Maestro_heat-like_prot"/>
</dbReference>
<feature type="domain" description="MROH2B-like HEAT-repeats" evidence="4">
    <location>
        <begin position="374"/>
        <end position="785"/>
    </location>
</feature>
<dbReference type="RefSeq" id="XP_004360467.1">
    <property type="nucleotide sequence ID" value="XM_004360410.1"/>
</dbReference>
<dbReference type="GeneID" id="14874375"/>
<dbReference type="SUPFAM" id="SSF48371">
    <property type="entry name" value="ARM repeat"/>
    <property type="match status" value="2"/>
</dbReference>